<dbReference type="SUPFAM" id="SSF159594">
    <property type="entry name" value="XCC0632-like"/>
    <property type="match status" value="1"/>
</dbReference>
<evidence type="ECO:0000313" key="3">
    <source>
        <dbReference type="EMBL" id="OIR02728.1"/>
    </source>
</evidence>
<name>A0A1J5SFB0_9ZZZZ</name>
<feature type="domain" description="ABC-type transport auxiliary lipoprotein component" evidence="2">
    <location>
        <begin position="103"/>
        <end position="217"/>
    </location>
</feature>
<dbReference type="Gene3D" id="3.40.50.10610">
    <property type="entry name" value="ABC-type transport auxiliary lipoprotein component"/>
    <property type="match status" value="1"/>
</dbReference>
<sequence>MNIFVRTSALVLALCGAGCSLPTASQRAQQVYRLQPVAAEARPAEQSPRSVVIHLLPVAAAPGLGSSAMLYSEGAGDGAPNADGASPGEGEQSPVRPGLALMPYRDSRWLAPPAQLIGAAIAQTLSRQPWVSAVETNVRLAPPAWALHCELGRLEHDIDGKRGVVRLELTCQLAGDEPRGIVAHWRFDQWQAVTTNDAPHYAAAAQDLLDRALRDIVRRVRAHVLSGGRH</sequence>
<accession>A0A1J5SFB0</accession>
<reference evidence="3" key="1">
    <citation type="submission" date="2016-10" db="EMBL/GenBank/DDBJ databases">
        <title>Sequence of Gallionella enrichment culture.</title>
        <authorList>
            <person name="Poehlein A."/>
            <person name="Muehling M."/>
            <person name="Daniel R."/>
        </authorList>
    </citation>
    <scope>NUCLEOTIDE SEQUENCE</scope>
</reference>
<comment type="caution">
    <text evidence="3">The sequence shown here is derived from an EMBL/GenBank/DDBJ whole genome shotgun (WGS) entry which is preliminary data.</text>
</comment>
<dbReference type="AlphaFoldDB" id="A0A1J5SFB0"/>
<organism evidence="3">
    <name type="scientific">mine drainage metagenome</name>
    <dbReference type="NCBI Taxonomy" id="410659"/>
    <lineage>
        <taxon>unclassified sequences</taxon>
        <taxon>metagenomes</taxon>
        <taxon>ecological metagenomes</taxon>
    </lineage>
</organism>
<dbReference type="EMBL" id="MLJW01000072">
    <property type="protein sequence ID" value="OIR02728.1"/>
    <property type="molecule type" value="Genomic_DNA"/>
</dbReference>
<gene>
    <name evidence="3" type="ORF">GALL_151810</name>
</gene>
<evidence type="ECO:0000259" key="2">
    <source>
        <dbReference type="Pfam" id="PF03886"/>
    </source>
</evidence>
<protein>
    <recommendedName>
        <fullName evidence="2">ABC-type transport auxiliary lipoprotein component domain-containing protein</fullName>
    </recommendedName>
</protein>
<feature type="compositionally biased region" description="Low complexity" evidence="1">
    <location>
        <begin position="78"/>
        <end position="88"/>
    </location>
</feature>
<dbReference type="InterPro" id="IPR005586">
    <property type="entry name" value="ABC_trans_aux"/>
</dbReference>
<evidence type="ECO:0000256" key="1">
    <source>
        <dbReference type="SAM" id="MobiDB-lite"/>
    </source>
</evidence>
<dbReference type="Pfam" id="PF03886">
    <property type="entry name" value="ABC_trans_aux"/>
    <property type="match status" value="1"/>
</dbReference>
<feature type="region of interest" description="Disordered" evidence="1">
    <location>
        <begin position="75"/>
        <end position="97"/>
    </location>
</feature>
<proteinExistence type="predicted"/>